<protein>
    <submittedName>
        <fullName evidence="2">Uncharacterized membrane protein</fullName>
    </submittedName>
</protein>
<dbReference type="Proteomes" id="UP000198588">
    <property type="component" value="Unassembled WGS sequence"/>
</dbReference>
<feature type="transmembrane region" description="Helical" evidence="1">
    <location>
        <begin position="81"/>
        <end position="102"/>
    </location>
</feature>
<evidence type="ECO:0000313" key="2">
    <source>
        <dbReference type="EMBL" id="SDA41915.1"/>
    </source>
</evidence>
<reference evidence="2 3" key="1">
    <citation type="submission" date="2016-10" db="EMBL/GenBank/DDBJ databases">
        <authorList>
            <person name="de Groot N.N."/>
        </authorList>
    </citation>
    <scope>NUCLEOTIDE SEQUENCE [LARGE SCALE GENOMIC DNA]</scope>
    <source>
        <strain evidence="2 3">CGMCC 1.12097</strain>
    </source>
</reference>
<dbReference type="STRING" id="1165689.SAMN02927914_00379"/>
<feature type="transmembrane region" description="Helical" evidence="1">
    <location>
        <begin position="197"/>
        <end position="221"/>
    </location>
</feature>
<keyword evidence="1" id="KW-0472">Membrane</keyword>
<keyword evidence="1" id="KW-1133">Transmembrane helix</keyword>
<dbReference type="AlphaFoldDB" id="A0A1G5VA71"/>
<dbReference type="InterPro" id="IPR009781">
    <property type="entry name" value="DUF1345"/>
</dbReference>
<feature type="transmembrane region" description="Helical" evidence="1">
    <location>
        <begin position="40"/>
        <end position="61"/>
    </location>
</feature>
<name>A0A1G5VA71_9HYPH</name>
<dbReference type="EMBL" id="FMXM01000002">
    <property type="protein sequence ID" value="SDA41915.1"/>
    <property type="molecule type" value="Genomic_DNA"/>
</dbReference>
<evidence type="ECO:0000256" key="1">
    <source>
        <dbReference type="SAM" id="Phobius"/>
    </source>
</evidence>
<organism evidence="2 3">
    <name type="scientific">Mesorhizobium qingshengii</name>
    <dbReference type="NCBI Taxonomy" id="1165689"/>
    <lineage>
        <taxon>Bacteria</taxon>
        <taxon>Pseudomonadati</taxon>
        <taxon>Pseudomonadota</taxon>
        <taxon>Alphaproteobacteria</taxon>
        <taxon>Hyphomicrobiales</taxon>
        <taxon>Phyllobacteriaceae</taxon>
        <taxon>Mesorhizobium</taxon>
    </lineage>
</organism>
<dbReference type="OrthoDB" id="64737at2"/>
<evidence type="ECO:0000313" key="3">
    <source>
        <dbReference type="Proteomes" id="UP000198588"/>
    </source>
</evidence>
<proteinExistence type="predicted"/>
<feature type="transmembrane region" description="Helical" evidence="1">
    <location>
        <begin position="15"/>
        <end position="33"/>
    </location>
</feature>
<dbReference type="Pfam" id="PF07077">
    <property type="entry name" value="DUF1345"/>
    <property type="match status" value="1"/>
</dbReference>
<feature type="transmembrane region" description="Helical" evidence="1">
    <location>
        <begin position="114"/>
        <end position="135"/>
    </location>
</feature>
<keyword evidence="1" id="KW-0812">Transmembrane</keyword>
<sequence>MTIDTPIKTPVHRHMQFAISACVGIPAFVIALISGVPLAYSILIGANVFFAAFVVLVIAQMPLLTGRYLSKNAREIDLPVLGIFAVTLGVVAVATVLLFQLINHKDRDPIELSFALLSIPLGWFTIHAMAALHYAHVYWMDGDAIDAETKKKIPVGGLDFPGGKRPEGWDFLYFATVIGMTAQTADTAITTSHMRRVVLVHSILSFFFNTVIVAAVVNLAVSLGNS</sequence>
<dbReference type="RefSeq" id="WP_091575182.1">
    <property type="nucleotide sequence ID" value="NZ_FMXM01000002.1"/>
</dbReference>
<gene>
    <name evidence="2" type="ORF">SAMN02927914_00379</name>
</gene>
<accession>A0A1G5VA71</accession>